<sequence>MLLKYESELIIFIRLLADYLLAVTLGEAIEIAGLDYSRAQSAQRQRHKDKERLKRLIFIS</sequence>
<reference evidence="1" key="1">
    <citation type="journal article" date="2011" name="Environ. Microbiol.">
        <title>Genomic insights into the metabolic potential of the polycyclic aromatic hydrocarbon degrading sulfate-reducing Deltaproteobacterium N47.</title>
        <authorList>
            <person name="Bergmann F."/>
            <person name="Selesi D."/>
            <person name="Weinmaier T."/>
            <person name="Tischler P."/>
            <person name="Rattei T."/>
            <person name="Meckenstock R.U."/>
        </authorList>
    </citation>
    <scope>NUCLEOTIDE SEQUENCE</scope>
</reference>
<dbReference type="AlphaFoldDB" id="E1YBF6"/>
<proteinExistence type="predicted"/>
<accession>E1YBF6</accession>
<dbReference type="EMBL" id="FR695868">
    <property type="protein sequence ID" value="CBX27900.1"/>
    <property type="molecule type" value="Genomic_DNA"/>
</dbReference>
<organism evidence="1">
    <name type="scientific">uncultured Desulfobacterium sp</name>
    <dbReference type="NCBI Taxonomy" id="201089"/>
    <lineage>
        <taxon>Bacteria</taxon>
        <taxon>Pseudomonadati</taxon>
        <taxon>Thermodesulfobacteriota</taxon>
        <taxon>Desulfobacteria</taxon>
        <taxon>Desulfobacterales</taxon>
        <taxon>Desulfobacteriaceae</taxon>
        <taxon>Desulfobacterium</taxon>
        <taxon>environmental samples</taxon>
    </lineage>
</organism>
<name>E1YBF6_9BACT</name>
<evidence type="ECO:0000313" key="1">
    <source>
        <dbReference type="EMBL" id="CBX27900.1"/>
    </source>
</evidence>
<gene>
    <name evidence="1" type="ORF">N47_G32240</name>
</gene>
<protein>
    <submittedName>
        <fullName evidence="1">Uncharacterized protein</fullName>
    </submittedName>
</protein>